<gene>
    <name evidence="2" type="ORF">CFS9_18500</name>
</gene>
<evidence type="ECO:0000313" key="2">
    <source>
        <dbReference type="EMBL" id="BFM43209.1"/>
    </source>
</evidence>
<accession>A0AAT9H142</accession>
<sequence>MSNRTQKMEDFLSEKLSKKEQKIVQGGDEPCTPGDPNRGNGKGSN</sequence>
<proteinExistence type="predicted"/>
<dbReference type="AlphaFoldDB" id="A0AAT9H142"/>
<evidence type="ECO:0000256" key="1">
    <source>
        <dbReference type="SAM" id="MobiDB-lite"/>
    </source>
</evidence>
<reference evidence="2" key="1">
    <citation type="submission" date="2024-05" db="EMBL/GenBank/DDBJ databases">
        <title>Whole-Genome Sequence of CFS9, a Potential Fish Probiotic Isolated from the Body Surface of Silurus asotus.</title>
        <authorList>
            <person name="Kojima M."/>
            <person name="Tobioka K."/>
            <person name="Yokota K."/>
            <person name="Nakatani H."/>
            <person name="Hori K."/>
            <person name="Tamaru Y."/>
            <person name="Okazaki F."/>
        </authorList>
    </citation>
    <scope>NUCLEOTIDE SEQUENCE</scope>
    <source>
        <strain evidence="2">CFS9</strain>
    </source>
</reference>
<name>A0AAT9H142_9FLAO</name>
<protein>
    <recommendedName>
        <fullName evidence="3">Bacteriocin-type signal sequence-containing protein</fullName>
    </recommendedName>
</protein>
<feature type="region of interest" description="Disordered" evidence="1">
    <location>
        <begin position="1"/>
        <end position="45"/>
    </location>
</feature>
<evidence type="ECO:0008006" key="3">
    <source>
        <dbReference type="Google" id="ProtNLM"/>
    </source>
</evidence>
<feature type="compositionally biased region" description="Basic and acidic residues" evidence="1">
    <location>
        <begin position="1"/>
        <end position="22"/>
    </location>
</feature>
<dbReference type="EMBL" id="AP031573">
    <property type="protein sequence ID" value="BFM43209.1"/>
    <property type="molecule type" value="Genomic_DNA"/>
</dbReference>
<organism evidence="2">
    <name type="scientific">Flavobacterium sp. CFS9</name>
    <dbReference type="NCBI Taxonomy" id="3143118"/>
    <lineage>
        <taxon>Bacteria</taxon>
        <taxon>Pseudomonadati</taxon>
        <taxon>Bacteroidota</taxon>
        <taxon>Flavobacteriia</taxon>
        <taxon>Flavobacteriales</taxon>
        <taxon>Flavobacteriaceae</taxon>
        <taxon>Flavobacterium</taxon>
    </lineage>
</organism>